<organism evidence="2 3">
    <name type="scientific">Sulfurisphaera ohwakuensis</name>
    <dbReference type="NCBI Taxonomy" id="69656"/>
    <lineage>
        <taxon>Archaea</taxon>
        <taxon>Thermoproteota</taxon>
        <taxon>Thermoprotei</taxon>
        <taxon>Sulfolobales</taxon>
        <taxon>Sulfolobaceae</taxon>
        <taxon>Sulfurisphaera</taxon>
    </lineage>
</organism>
<protein>
    <submittedName>
        <fullName evidence="2">HEPN domain-containing protein</fullName>
    </submittedName>
</protein>
<feature type="domain" description="HEPN" evidence="1">
    <location>
        <begin position="1"/>
        <end position="34"/>
    </location>
</feature>
<dbReference type="Gene3D" id="1.20.120.330">
    <property type="entry name" value="Nucleotidyltransferases domain 2"/>
    <property type="match status" value="1"/>
</dbReference>
<dbReference type="AlphaFoldDB" id="A0A7J9RYE0"/>
<dbReference type="RefSeq" id="WP_231113720.1">
    <property type="nucleotide sequence ID" value="NZ_CP045484.1"/>
</dbReference>
<dbReference type="SUPFAM" id="SSF81593">
    <property type="entry name" value="Nucleotidyltransferase substrate binding subunit/domain"/>
    <property type="match status" value="1"/>
</dbReference>
<dbReference type="GeneID" id="42800571"/>
<dbReference type="InterPro" id="IPR007842">
    <property type="entry name" value="HEPN_dom"/>
</dbReference>
<reference evidence="2 3" key="1">
    <citation type="submission" date="2020-08" db="EMBL/GenBank/DDBJ databases">
        <title>Genomic Encyclopedia of Type Strains, Phase IV (KMG-IV): sequencing the most valuable type-strain genomes for metagenomic binning, comparative biology and taxonomic classification.</title>
        <authorList>
            <person name="Goeker M."/>
        </authorList>
    </citation>
    <scope>NUCLEOTIDE SEQUENCE [LARGE SCALE GENOMIC DNA]</scope>
    <source>
        <strain evidence="2 3">DSM 12421</strain>
    </source>
</reference>
<dbReference type="EMBL" id="JACHFY010000045">
    <property type="protein sequence ID" value="MBB5255130.1"/>
    <property type="molecule type" value="Genomic_DNA"/>
</dbReference>
<accession>A0A7J9RYE0</accession>
<evidence type="ECO:0000313" key="2">
    <source>
        <dbReference type="EMBL" id="MBB5255130.1"/>
    </source>
</evidence>
<dbReference type="Proteomes" id="UP000582213">
    <property type="component" value="Unassembled WGS sequence"/>
</dbReference>
<gene>
    <name evidence="2" type="ORF">HNQ62_002905</name>
</gene>
<dbReference type="Pfam" id="PF05168">
    <property type="entry name" value="HEPN"/>
    <property type="match status" value="1"/>
</dbReference>
<proteinExistence type="predicted"/>
<sequence>MLKELEEGYTETRYGSIDYTEEDAKECLNIMEKLFN</sequence>
<comment type="caution">
    <text evidence="2">The sequence shown here is derived from an EMBL/GenBank/DDBJ whole genome shotgun (WGS) entry which is preliminary data.</text>
</comment>
<dbReference type="PROSITE" id="PS50910">
    <property type="entry name" value="HEPN"/>
    <property type="match status" value="1"/>
</dbReference>
<evidence type="ECO:0000313" key="3">
    <source>
        <dbReference type="Proteomes" id="UP000582213"/>
    </source>
</evidence>
<evidence type="ECO:0000259" key="1">
    <source>
        <dbReference type="PROSITE" id="PS50910"/>
    </source>
</evidence>
<name>A0A7J9RYE0_SULOH</name>